<protein>
    <submittedName>
        <fullName evidence="1">F-box/kelch-repeat protein</fullName>
    </submittedName>
</protein>
<sequence length="381" mass="43160">MVIESHSTHQRESKRHKKTLKTTNPVSDSSNPLPQELIIEILSRLPVKFVLQFRCVCKSWCSLISHPQFVKTHLNITSIRPQIDLNSCSIDSILCKQFDTVAGLDNYPSKIHHSLYRVVGSCNGLVCVAIKDDAVFLWNPSTRKSNRLPKIKLLSCYFVSFGFGYDESIDDYKLVGMFCLGSIVSYTTEVNVYSIRTNSWRRIGEFPYVITFDDSAKFANGALYWAVKGGDDLSNSWIIVSLDLAKETYKEVMKPDYEDGCSYSALGVVGGCLCVLCNYHGTRAEVWVMKGFGMREFWTKLVAIPLLTDPWNYQCSIPLCILRNCEILLEFGSYSLVYNPKDGTYSNPKNHNNCARIDAHTYIESLVSPTADIVIPEQHQY</sequence>
<evidence type="ECO:0000313" key="1">
    <source>
        <dbReference type="EMBL" id="KAI8010505.1"/>
    </source>
</evidence>
<dbReference type="EMBL" id="CM045762">
    <property type="protein sequence ID" value="KAI8010505.1"/>
    <property type="molecule type" value="Genomic_DNA"/>
</dbReference>
<keyword evidence="2" id="KW-1185">Reference proteome</keyword>
<evidence type="ECO:0000313" key="2">
    <source>
        <dbReference type="Proteomes" id="UP001060215"/>
    </source>
</evidence>
<proteinExistence type="predicted"/>
<reference evidence="1 2" key="1">
    <citation type="journal article" date="2022" name="Plant J.">
        <title>Chromosome-level genome of Camellia lanceoleosa provides a valuable resource for understanding genome evolution and self-incompatibility.</title>
        <authorList>
            <person name="Gong W."/>
            <person name="Xiao S."/>
            <person name="Wang L."/>
            <person name="Liao Z."/>
            <person name="Chang Y."/>
            <person name="Mo W."/>
            <person name="Hu G."/>
            <person name="Li W."/>
            <person name="Zhao G."/>
            <person name="Zhu H."/>
            <person name="Hu X."/>
            <person name="Ji K."/>
            <person name="Xiang X."/>
            <person name="Song Q."/>
            <person name="Yuan D."/>
            <person name="Jin S."/>
            <person name="Zhang L."/>
        </authorList>
    </citation>
    <scope>NUCLEOTIDE SEQUENCE [LARGE SCALE GENOMIC DNA]</scope>
    <source>
        <strain evidence="1">SQ_2022a</strain>
    </source>
</reference>
<organism evidence="1 2">
    <name type="scientific">Camellia lanceoleosa</name>
    <dbReference type="NCBI Taxonomy" id="1840588"/>
    <lineage>
        <taxon>Eukaryota</taxon>
        <taxon>Viridiplantae</taxon>
        <taxon>Streptophyta</taxon>
        <taxon>Embryophyta</taxon>
        <taxon>Tracheophyta</taxon>
        <taxon>Spermatophyta</taxon>
        <taxon>Magnoliopsida</taxon>
        <taxon>eudicotyledons</taxon>
        <taxon>Gunneridae</taxon>
        <taxon>Pentapetalae</taxon>
        <taxon>asterids</taxon>
        <taxon>Ericales</taxon>
        <taxon>Theaceae</taxon>
        <taxon>Camellia</taxon>
    </lineage>
</organism>
<dbReference type="Proteomes" id="UP001060215">
    <property type="component" value="Chromosome 5"/>
</dbReference>
<accession>A0ACC0HBC8</accession>
<gene>
    <name evidence="1" type="ORF">LOK49_LG06G02450</name>
</gene>
<comment type="caution">
    <text evidence="1">The sequence shown here is derived from an EMBL/GenBank/DDBJ whole genome shotgun (WGS) entry which is preliminary data.</text>
</comment>
<name>A0ACC0HBC8_9ERIC</name>